<accession>A0ABY3XKN2</accession>
<dbReference type="Proteomes" id="UP000829194">
    <property type="component" value="Chromosome"/>
</dbReference>
<keyword evidence="1" id="KW-1133">Transmembrane helix</keyword>
<evidence type="ECO:0008006" key="4">
    <source>
        <dbReference type="Google" id="ProtNLM"/>
    </source>
</evidence>
<keyword evidence="1" id="KW-0472">Membrane</keyword>
<feature type="transmembrane region" description="Helical" evidence="1">
    <location>
        <begin position="12"/>
        <end position="30"/>
    </location>
</feature>
<name>A0ABY3XKN2_9GAMM</name>
<gene>
    <name evidence="2" type="ORF">MOV92_20805</name>
</gene>
<protein>
    <recommendedName>
        <fullName evidence="4">Transmembrane protein</fullName>
    </recommendedName>
</protein>
<proteinExistence type="predicted"/>
<evidence type="ECO:0000313" key="3">
    <source>
        <dbReference type="Proteomes" id="UP000829194"/>
    </source>
</evidence>
<evidence type="ECO:0000256" key="1">
    <source>
        <dbReference type="SAM" id="Phobius"/>
    </source>
</evidence>
<keyword evidence="3" id="KW-1185">Reference proteome</keyword>
<reference evidence="2 3" key="1">
    <citation type="submission" date="2022-03" db="EMBL/GenBank/DDBJ databases">
        <title>Complete genome sequence of Lysobacter capsici VKM B-2533 and Lysobacter gummosus 10.1.1, promising sources of lytic agents.</title>
        <authorList>
            <person name="Tarlachkov S.V."/>
            <person name="Kudryakova I.V."/>
            <person name="Afoshin A.S."/>
            <person name="Leontyevskaya E.A."/>
            <person name="Leontyevskaya N.V."/>
        </authorList>
    </citation>
    <scope>NUCLEOTIDE SEQUENCE [LARGE SCALE GENOMIC DNA]</scope>
    <source>
        <strain evidence="2 3">10.1.1</strain>
    </source>
</reference>
<evidence type="ECO:0000313" key="2">
    <source>
        <dbReference type="EMBL" id="UNP32198.1"/>
    </source>
</evidence>
<organism evidence="2 3">
    <name type="scientific">Lysobacter gummosus</name>
    <dbReference type="NCBI Taxonomy" id="262324"/>
    <lineage>
        <taxon>Bacteria</taxon>
        <taxon>Pseudomonadati</taxon>
        <taxon>Pseudomonadota</taxon>
        <taxon>Gammaproteobacteria</taxon>
        <taxon>Lysobacterales</taxon>
        <taxon>Lysobacteraceae</taxon>
        <taxon>Lysobacter</taxon>
    </lineage>
</organism>
<sequence length="77" mass="8815">MLPGARGSHAVIGWLPLWLVAMPALAWWALHRFRLPSWRQNPASPAEPALRRRRRGLVQARRRLRPAVTARPLPRVA</sequence>
<dbReference type="EMBL" id="CP093547">
    <property type="protein sequence ID" value="UNP32198.1"/>
    <property type="molecule type" value="Genomic_DNA"/>
</dbReference>
<keyword evidence="1" id="KW-0812">Transmembrane</keyword>